<keyword evidence="5" id="KW-0663">Pyridoxal phosphate</keyword>
<keyword evidence="6" id="KW-0862">Zinc</keyword>
<dbReference type="SUPFAM" id="SSF53383">
    <property type="entry name" value="PLP-dependent transferases"/>
    <property type="match status" value="1"/>
</dbReference>
<dbReference type="GO" id="GO:0019878">
    <property type="term" value="P:lysine biosynthetic process via aminoadipic acid"/>
    <property type="evidence" value="ECO:0007669"/>
    <property type="project" value="TreeGrafter"/>
</dbReference>
<dbReference type="PROSITE" id="PS00028">
    <property type="entry name" value="ZINC_FINGER_C2H2_1"/>
    <property type="match status" value="1"/>
</dbReference>
<dbReference type="InterPro" id="IPR015424">
    <property type="entry name" value="PyrdxlP-dep_Trfase"/>
</dbReference>
<dbReference type="GO" id="GO:0009074">
    <property type="term" value="P:aromatic amino acid family catabolic process"/>
    <property type="evidence" value="ECO:0007669"/>
    <property type="project" value="TreeGrafter"/>
</dbReference>
<evidence type="ECO:0000313" key="9">
    <source>
        <dbReference type="EMBL" id="PIG82403.1"/>
    </source>
</evidence>
<dbReference type="GO" id="GO:0047536">
    <property type="term" value="F:2-aminoadipate transaminase activity"/>
    <property type="evidence" value="ECO:0007669"/>
    <property type="project" value="TreeGrafter"/>
</dbReference>
<protein>
    <submittedName>
        <fullName evidence="9">L-kynurenine/alpha-aminoadipate aminotransferase</fullName>
    </submittedName>
</protein>
<feature type="compositionally biased region" description="Low complexity" evidence="7">
    <location>
        <begin position="149"/>
        <end position="170"/>
    </location>
</feature>
<feature type="compositionally biased region" description="Polar residues" evidence="7">
    <location>
        <begin position="203"/>
        <end position="213"/>
    </location>
</feature>
<dbReference type="GO" id="GO:0006571">
    <property type="term" value="P:tyrosine biosynthetic process"/>
    <property type="evidence" value="ECO:0007669"/>
    <property type="project" value="TreeGrafter"/>
</dbReference>
<dbReference type="GO" id="GO:0008793">
    <property type="term" value="F:aromatic-amino-acid transaminase activity"/>
    <property type="evidence" value="ECO:0007669"/>
    <property type="project" value="TreeGrafter"/>
</dbReference>
<keyword evidence="3 9" id="KW-0032">Aminotransferase</keyword>
<dbReference type="InterPro" id="IPR004839">
    <property type="entry name" value="Aminotransferase_I/II_large"/>
</dbReference>
<evidence type="ECO:0000256" key="1">
    <source>
        <dbReference type="ARBA" id="ARBA00001933"/>
    </source>
</evidence>
<dbReference type="InterPro" id="IPR015421">
    <property type="entry name" value="PyrdxlP-dep_Trfase_major"/>
</dbReference>
<dbReference type="STRING" id="656916.A0A2G7FPB2"/>
<gene>
    <name evidence="9" type="ORF">AARAC_011709</name>
</gene>
<comment type="cofactor">
    <cofactor evidence="1">
        <name>pyridoxal 5'-phosphate</name>
        <dbReference type="ChEBI" id="CHEBI:597326"/>
    </cofactor>
</comment>
<evidence type="ECO:0000256" key="6">
    <source>
        <dbReference type="PROSITE-ProRule" id="PRU00042"/>
    </source>
</evidence>
<keyword evidence="6" id="KW-0479">Metal-binding</keyword>
<dbReference type="EMBL" id="NEXV01000525">
    <property type="protein sequence ID" value="PIG82403.1"/>
    <property type="molecule type" value="Genomic_DNA"/>
</dbReference>
<proteinExistence type="inferred from homology"/>
<feature type="compositionally biased region" description="Low complexity" evidence="7">
    <location>
        <begin position="224"/>
        <end position="246"/>
    </location>
</feature>
<feature type="non-terminal residue" evidence="9">
    <location>
        <position position="987"/>
    </location>
</feature>
<dbReference type="SMART" id="SM00355">
    <property type="entry name" value="ZnF_C2H2"/>
    <property type="match status" value="2"/>
</dbReference>
<dbReference type="GO" id="GO:0008270">
    <property type="term" value="F:zinc ion binding"/>
    <property type="evidence" value="ECO:0007669"/>
    <property type="project" value="UniProtKB-KW"/>
</dbReference>
<dbReference type="GO" id="GO:0030170">
    <property type="term" value="F:pyridoxal phosphate binding"/>
    <property type="evidence" value="ECO:0007669"/>
    <property type="project" value="InterPro"/>
</dbReference>
<comment type="caution">
    <text evidence="9">The sequence shown here is derived from an EMBL/GenBank/DDBJ whole genome shotgun (WGS) entry which is preliminary data.</text>
</comment>
<feature type="domain" description="C2H2-type" evidence="8">
    <location>
        <begin position="272"/>
        <end position="300"/>
    </location>
</feature>
<feature type="region of interest" description="Disordered" evidence="7">
    <location>
        <begin position="203"/>
        <end position="262"/>
    </location>
</feature>
<comment type="similarity">
    <text evidence="2">Belongs to the class-I pyridoxal-phosphate-dependent aminotransferase family.</text>
</comment>
<dbReference type="Pfam" id="PF00155">
    <property type="entry name" value="Aminotran_1_2"/>
    <property type="match status" value="1"/>
</dbReference>
<evidence type="ECO:0000259" key="8">
    <source>
        <dbReference type="PROSITE" id="PS50157"/>
    </source>
</evidence>
<keyword evidence="10" id="KW-1185">Reference proteome</keyword>
<evidence type="ECO:0000256" key="3">
    <source>
        <dbReference type="ARBA" id="ARBA00022576"/>
    </source>
</evidence>
<dbReference type="InterPro" id="IPR013087">
    <property type="entry name" value="Znf_C2H2_type"/>
</dbReference>
<dbReference type="Proteomes" id="UP000231358">
    <property type="component" value="Unassembled WGS sequence"/>
</dbReference>
<dbReference type="AlphaFoldDB" id="A0A2G7FPB2"/>
<feature type="region of interest" description="Disordered" evidence="7">
    <location>
        <begin position="140"/>
        <end position="191"/>
    </location>
</feature>
<evidence type="ECO:0000256" key="4">
    <source>
        <dbReference type="ARBA" id="ARBA00022679"/>
    </source>
</evidence>
<name>A0A2G7FPB2_9EURO</name>
<reference evidence="9 10" key="1">
    <citation type="submission" date="2017-05" db="EMBL/GenBank/DDBJ databases">
        <title>Genome sequence for an aflatoxigenic pathogen of Argentinian peanut, Aspergillus arachidicola.</title>
        <authorList>
            <person name="Moore G."/>
            <person name="Beltz S.B."/>
            <person name="Mack B.M."/>
        </authorList>
    </citation>
    <scope>NUCLEOTIDE SEQUENCE [LARGE SCALE GENOMIC DNA]</scope>
    <source>
        <strain evidence="9 10">CBS 117610</strain>
    </source>
</reference>
<keyword evidence="6" id="KW-0863">Zinc-finger</keyword>
<sequence>MDSQGDLNIINSDSLYPDNQAPHSLLSALLQGDNTYQNFVTSDDHAAPLPSYTQYAPLDICPLNEEVVLPEMQMQMNEFLDDGSSYSFYDTHDIGTWNAAELQKPQFVGGDDGHLQQSTSVASMQNLSFFESEMAPRDFDSSNASLPCSRSNSRSRLTGSSLSTPTSVSSDCGMDPLQRWRESPPETEAASLSAIADALRTMSTHRAVRSSSGGRAESIASLQSGTSRSSSSVASTRSSRSVSRRSPVPKFRGRVGKTRNDAAIQKSDARMFHCTFCCDTFRRKHDWSRHEKSLHLNVDQWACAPYGGSVLSSTGENHCAYCNLLDPTDDHLESHNHSACRSAQEPRFFRRKDHLVQHLRGFHNLKILPTIENWKVEPPLVTSRCGFCNEKLPSWQARADHLASHFRQGLTMSDWKGDHCFEPAIAVQIKNAFPPYLLASEAKSMVPFSATDPATLDHLSQIYQRNGEIYSEQQLDAIDSEGDPSFDLTPTSYLRWMTFRLGRFAQQSIANGIFPTDKMFQDESRRLVYGDKDAWEQTVADNNEWLTAFRRQCLPDLSGMTDALQRAKAGKLVAGVAAKSNSDLFKATGAGKPKAKRWDSHFSSECKSRLPCVLQQTAGYLKTPGLISLGGGLPSSEYFPFYECTLRVPKPPHFSDKDALSPDSLTAQTVSIGKYDVNNELSEYDLSIALNYGQSTGSPQMTRFITEHTELVSNPPYADWKVCLTVGSTSALEQTVRMLCDRGRNDSVLTEEYTFSSALETFAPQGIKAFGIKMDEEGLLPKSMDDLLSSWDEKVRGARKPHLLYTVPSGQNPTGATQSLKRRREIYAVCQKHDIYIIEDEPYYFIQMPHFEGKGTPAQKSSEDIESFLAGLVPSYLSLDVDGRVLRMDSFSKVLMPGSRLGWITASAQVIERYINHAEVANHGPSGISQLMLWKLLDETWGHEGYLKWLMDLKNNYTRRRDMLLAACEQFLPKAIVSWTPPTAGMF</sequence>
<dbReference type="InterPro" id="IPR050859">
    <property type="entry name" value="Class-I_PLP-dep_aminotransf"/>
</dbReference>
<evidence type="ECO:0000256" key="5">
    <source>
        <dbReference type="ARBA" id="ARBA00022898"/>
    </source>
</evidence>
<dbReference type="PANTHER" id="PTHR42790">
    <property type="entry name" value="AMINOTRANSFERASE"/>
    <property type="match status" value="1"/>
</dbReference>
<evidence type="ECO:0000313" key="10">
    <source>
        <dbReference type="Proteomes" id="UP000231358"/>
    </source>
</evidence>
<dbReference type="Gene3D" id="3.40.640.10">
    <property type="entry name" value="Type I PLP-dependent aspartate aminotransferase-like (Major domain)"/>
    <property type="match status" value="1"/>
</dbReference>
<evidence type="ECO:0000256" key="7">
    <source>
        <dbReference type="SAM" id="MobiDB-lite"/>
    </source>
</evidence>
<dbReference type="PROSITE" id="PS50157">
    <property type="entry name" value="ZINC_FINGER_C2H2_2"/>
    <property type="match status" value="1"/>
</dbReference>
<accession>A0A2G7FPB2</accession>
<dbReference type="CDD" id="cd00609">
    <property type="entry name" value="AAT_like"/>
    <property type="match status" value="1"/>
</dbReference>
<evidence type="ECO:0000256" key="2">
    <source>
        <dbReference type="ARBA" id="ARBA00007441"/>
    </source>
</evidence>
<organism evidence="9 10">
    <name type="scientific">Aspergillus arachidicola</name>
    <dbReference type="NCBI Taxonomy" id="656916"/>
    <lineage>
        <taxon>Eukaryota</taxon>
        <taxon>Fungi</taxon>
        <taxon>Dikarya</taxon>
        <taxon>Ascomycota</taxon>
        <taxon>Pezizomycotina</taxon>
        <taxon>Eurotiomycetes</taxon>
        <taxon>Eurotiomycetidae</taxon>
        <taxon>Eurotiales</taxon>
        <taxon>Aspergillaceae</taxon>
        <taxon>Aspergillus</taxon>
        <taxon>Aspergillus subgen. Circumdati</taxon>
    </lineage>
</organism>
<dbReference type="PANTHER" id="PTHR42790:SF21">
    <property type="entry name" value="AROMATIC_AMINOADIPATE AMINOTRANSFERASE 1"/>
    <property type="match status" value="1"/>
</dbReference>
<keyword evidence="4 9" id="KW-0808">Transferase</keyword>